<dbReference type="InterPro" id="IPR036426">
    <property type="entry name" value="Bulb-type_lectin_dom_sf"/>
</dbReference>
<dbReference type="AlphaFoldDB" id="A0AAV5KC81"/>
<keyword evidence="12 19" id="KW-0472">Membrane</keyword>
<evidence type="ECO:0000313" key="24">
    <source>
        <dbReference type="Proteomes" id="UP001054252"/>
    </source>
</evidence>
<keyword evidence="13" id="KW-1015">Disulfide bond</keyword>
<gene>
    <name evidence="23" type="ORF">SLEP1_g32065</name>
</gene>
<evidence type="ECO:0000256" key="10">
    <source>
        <dbReference type="ARBA" id="ARBA00022840"/>
    </source>
</evidence>
<evidence type="ECO:0000259" key="21">
    <source>
        <dbReference type="PROSITE" id="PS50011"/>
    </source>
</evidence>
<dbReference type="GO" id="GO:0030246">
    <property type="term" value="F:carbohydrate binding"/>
    <property type="evidence" value="ECO:0007669"/>
    <property type="project" value="UniProtKB-KW"/>
</dbReference>
<proteinExistence type="inferred from homology"/>
<name>A0AAV5KC81_9ROSI</name>
<accession>A0AAV5KC81</accession>
<keyword evidence="4 18" id="KW-0808">Transferase</keyword>
<keyword evidence="8 18" id="KW-0547">Nucleotide-binding</keyword>
<dbReference type="InterPro" id="IPR051343">
    <property type="entry name" value="G-type_lectin_kinases/EP1-like"/>
</dbReference>
<dbReference type="PROSITE" id="PS00108">
    <property type="entry name" value="PROTEIN_KINASE_ST"/>
    <property type="match status" value="1"/>
</dbReference>
<evidence type="ECO:0000256" key="18">
    <source>
        <dbReference type="PIRNR" id="PIRNR000641"/>
    </source>
</evidence>
<evidence type="ECO:0000256" key="19">
    <source>
        <dbReference type="SAM" id="Phobius"/>
    </source>
</evidence>
<keyword evidence="15" id="KW-0325">Glycoprotein</keyword>
<sequence length="804" mass="90519">MAFSSSYTVYPTLLFLLPVLVVAQTSQNITLGSSLTAALNQNSSWKSPSGDFAFGFQQIKGGWFLLAIWFDKIPEKTIIWSANGGNLVQEGSKVQLTTDGQFKLSDSKEKEVWVANLTGSGIVSYAAMLNTGNFVLASQDSINLWESFNLPTDTIVPTQTLKKGSRLVARYAQMNYSSGRFAFVMQLGGNLVAFTTRFPPDSLNEAYWATNTAGSGFQVIFNQSGYIYLEAKNGSILSYIASNGSSSRDYYERAILEYDGVFRYYVYTKNKSVTGGRTVGWSFLSYVPENICTSIRQGSGGGACGYNSYCILGNDQRPKCLCPPGYSYSNPDNDMNGCKRDFVPQECDGPGGQDADLFDIKDMINTDWPRSDYEYFELVTEDWCRKSCLTDCYCAVAFSKNDQCWKKRFPLANGRFDTGLGGKSLFKIRKGNSTSTPTTECPGMCSKEKHKSTLILVLALLSGFSAFFIFVLLLATLWFVSVLRYRKTSVLQPSRATQGMSLQSFTYKELEEATNKFEEELGKGACSTVYKGILDIGNKTFITVKRLDKMEKDRNEMEFQAEMSAIGKTNHRNLVQLLGFCNEGQHRLLVYEYMSNGSLASYLFKNSRPSWYKRTEIAFGTARGLVYLHEECSDQIIHCDIKPQNILLDDSFTARISDFGLAKLLEKNQTRTLTEIRGTRGYVAPEWWFRNKPVTVKVDVYSFGILLLELICCRRSFEQDAEDENQKILANWAYDCYEEGRMPLLVQKDEEAMEDIKRVEKFVMIAIWCIQDDPSLRPTMKTVSQMLEGTIEVPYPPVNPHSSV</sequence>
<evidence type="ECO:0000256" key="1">
    <source>
        <dbReference type="ARBA" id="ARBA00004479"/>
    </source>
</evidence>
<keyword evidence="6 20" id="KW-0732">Signal</keyword>
<dbReference type="SMART" id="SM00220">
    <property type="entry name" value="S_TKc"/>
    <property type="match status" value="1"/>
</dbReference>
<keyword evidence="2 18" id="KW-0723">Serine/threonine-protein kinase</keyword>
<dbReference type="PROSITE" id="PS50927">
    <property type="entry name" value="BULB_LECTIN"/>
    <property type="match status" value="1"/>
</dbReference>
<dbReference type="PIRSF" id="PIRSF000641">
    <property type="entry name" value="SRK"/>
    <property type="match status" value="1"/>
</dbReference>
<dbReference type="PROSITE" id="PS50011">
    <property type="entry name" value="PROTEIN_KINASE_DOM"/>
    <property type="match status" value="1"/>
</dbReference>
<dbReference type="GO" id="GO:0005524">
    <property type="term" value="F:ATP binding"/>
    <property type="evidence" value="ECO:0007669"/>
    <property type="project" value="UniProtKB-KW"/>
</dbReference>
<keyword evidence="5 19" id="KW-0812">Transmembrane</keyword>
<feature type="domain" description="Bulb-type lectin" evidence="22">
    <location>
        <begin position="30"/>
        <end position="149"/>
    </location>
</feature>
<evidence type="ECO:0000256" key="5">
    <source>
        <dbReference type="ARBA" id="ARBA00022692"/>
    </source>
</evidence>
<evidence type="ECO:0000256" key="17">
    <source>
        <dbReference type="ARBA" id="ARBA00048679"/>
    </source>
</evidence>
<dbReference type="SUPFAM" id="SSF51110">
    <property type="entry name" value="alpha-D-mannose-specific plant lectins"/>
    <property type="match status" value="1"/>
</dbReference>
<dbReference type="Gene3D" id="2.90.10.10">
    <property type="entry name" value="Bulb-type lectin domain"/>
    <property type="match status" value="2"/>
</dbReference>
<dbReference type="InterPro" id="IPR008271">
    <property type="entry name" value="Ser/Thr_kinase_AS"/>
</dbReference>
<keyword evidence="14" id="KW-0675">Receptor</keyword>
<organism evidence="23 24">
    <name type="scientific">Rubroshorea leprosula</name>
    <dbReference type="NCBI Taxonomy" id="152421"/>
    <lineage>
        <taxon>Eukaryota</taxon>
        <taxon>Viridiplantae</taxon>
        <taxon>Streptophyta</taxon>
        <taxon>Embryophyta</taxon>
        <taxon>Tracheophyta</taxon>
        <taxon>Spermatophyta</taxon>
        <taxon>Magnoliopsida</taxon>
        <taxon>eudicotyledons</taxon>
        <taxon>Gunneridae</taxon>
        <taxon>Pentapetalae</taxon>
        <taxon>rosids</taxon>
        <taxon>malvids</taxon>
        <taxon>Malvales</taxon>
        <taxon>Dipterocarpaceae</taxon>
        <taxon>Rubroshorea</taxon>
    </lineage>
</organism>
<dbReference type="FunFam" id="2.90.10.10:FF:000041">
    <property type="entry name" value="Uncharacterized protein"/>
    <property type="match status" value="1"/>
</dbReference>
<dbReference type="Pfam" id="PF00069">
    <property type="entry name" value="Pkinase"/>
    <property type="match status" value="1"/>
</dbReference>
<feature type="signal peptide" evidence="20">
    <location>
        <begin position="1"/>
        <end position="23"/>
    </location>
</feature>
<comment type="similarity">
    <text evidence="18">Belongs to the protein kinase superfamily. Ser/Thr protein kinase family.</text>
</comment>
<dbReference type="Pfam" id="PF01453">
    <property type="entry name" value="B_lectin"/>
    <property type="match status" value="1"/>
</dbReference>
<reference evidence="23 24" key="1">
    <citation type="journal article" date="2021" name="Commun. Biol.">
        <title>The genome of Shorea leprosula (Dipterocarpaceae) highlights the ecological relevance of drought in aseasonal tropical rainforests.</title>
        <authorList>
            <person name="Ng K.K.S."/>
            <person name="Kobayashi M.J."/>
            <person name="Fawcett J.A."/>
            <person name="Hatakeyama M."/>
            <person name="Paape T."/>
            <person name="Ng C.H."/>
            <person name="Ang C.C."/>
            <person name="Tnah L.H."/>
            <person name="Lee C.T."/>
            <person name="Nishiyama T."/>
            <person name="Sese J."/>
            <person name="O'Brien M.J."/>
            <person name="Copetti D."/>
            <person name="Mohd Noor M.I."/>
            <person name="Ong R.C."/>
            <person name="Putra M."/>
            <person name="Sireger I.Z."/>
            <person name="Indrioko S."/>
            <person name="Kosugi Y."/>
            <person name="Izuno A."/>
            <person name="Isagi Y."/>
            <person name="Lee S.L."/>
            <person name="Shimizu K.K."/>
        </authorList>
    </citation>
    <scope>NUCLEOTIDE SEQUENCE [LARGE SCALE GENOMIC DNA]</scope>
    <source>
        <strain evidence="23">214</strain>
    </source>
</reference>
<evidence type="ECO:0000256" key="20">
    <source>
        <dbReference type="SAM" id="SignalP"/>
    </source>
</evidence>
<evidence type="ECO:0000256" key="12">
    <source>
        <dbReference type="ARBA" id="ARBA00023136"/>
    </source>
</evidence>
<keyword evidence="9 18" id="KW-0418">Kinase</keyword>
<dbReference type="InterPro" id="IPR000719">
    <property type="entry name" value="Prot_kinase_dom"/>
</dbReference>
<dbReference type="InterPro" id="IPR024171">
    <property type="entry name" value="SRK-like_kinase"/>
</dbReference>
<comment type="subcellular location">
    <subcellularLocation>
        <location evidence="1">Membrane</location>
        <topology evidence="1">Single-pass type I membrane protein</topology>
    </subcellularLocation>
</comment>
<evidence type="ECO:0000256" key="11">
    <source>
        <dbReference type="ARBA" id="ARBA00022989"/>
    </source>
</evidence>
<dbReference type="PANTHER" id="PTHR47976:SF108">
    <property type="entry name" value="G-TYPE LECTIN S-RECEPTOR-LIKE SERINE_THREONINE-PROTEIN KINASE LECRK1"/>
    <property type="match status" value="1"/>
</dbReference>
<dbReference type="CDD" id="cd14066">
    <property type="entry name" value="STKc_IRAK"/>
    <property type="match status" value="1"/>
</dbReference>
<keyword evidence="10 18" id="KW-0067">ATP-binding</keyword>
<dbReference type="Proteomes" id="UP001054252">
    <property type="component" value="Unassembled WGS sequence"/>
</dbReference>
<dbReference type="GO" id="GO:0016020">
    <property type="term" value="C:membrane"/>
    <property type="evidence" value="ECO:0007669"/>
    <property type="project" value="UniProtKB-SubCell"/>
</dbReference>
<dbReference type="InterPro" id="IPR001480">
    <property type="entry name" value="Bulb-type_lectin_dom"/>
</dbReference>
<dbReference type="EC" id="2.7.11.1" evidence="18"/>
<evidence type="ECO:0000256" key="15">
    <source>
        <dbReference type="ARBA" id="ARBA00023180"/>
    </source>
</evidence>
<dbReference type="InterPro" id="IPR011009">
    <property type="entry name" value="Kinase-like_dom_sf"/>
</dbReference>
<evidence type="ECO:0000256" key="4">
    <source>
        <dbReference type="ARBA" id="ARBA00022679"/>
    </source>
</evidence>
<dbReference type="GO" id="GO:0004674">
    <property type="term" value="F:protein serine/threonine kinase activity"/>
    <property type="evidence" value="ECO:0007669"/>
    <property type="project" value="UniProtKB-KW"/>
</dbReference>
<evidence type="ECO:0000256" key="7">
    <source>
        <dbReference type="ARBA" id="ARBA00022734"/>
    </source>
</evidence>
<evidence type="ECO:0000259" key="22">
    <source>
        <dbReference type="PROSITE" id="PS50927"/>
    </source>
</evidence>
<keyword evidence="11 19" id="KW-1133">Transmembrane helix</keyword>
<evidence type="ECO:0000256" key="3">
    <source>
        <dbReference type="ARBA" id="ARBA00022536"/>
    </source>
</evidence>
<comment type="catalytic activity">
    <reaction evidence="16 18">
        <text>L-threonyl-[protein] + ATP = O-phospho-L-threonyl-[protein] + ADP + H(+)</text>
        <dbReference type="Rhea" id="RHEA:46608"/>
        <dbReference type="Rhea" id="RHEA-COMP:11060"/>
        <dbReference type="Rhea" id="RHEA-COMP:11605"/>
        <dbReference type="ChEBI" id="CHEBI:15378"/>
        <dbReference type="ChEBI" id="CHEBI:30013"/>
        <dbReference type="ChEBI" id="CHEBI:30616"/>
        <dbReference type="ChEBI" id="CHEBI:61977"/>
        <dbReference type="ChEBI" id="CHEBI:456216"/>
        <dbReference type="EC" id="2.7.11.1"/>
    </reaction>
</comment>
<evidence type="ECO:0000256" key="2">
    <source>
        <dbReference type="ARBA" id="ARBA00022527"/>
    </source>
</evidence>
<keyword evidence="3" id="KW-0245">EGF-like domain</keyword>
<evidence type="ECO:0000256" key="6">
    <source>
        <dbReference type="ARBA" id="ARBA00022729"/>
    </source>
</evidence>
<dbReference type="PANTHER" id="PTHR47976">
    <property type="entry name" value="G-TYPE LECTIN S-RECEPTOR-LIKE SERINE/THREONINE-PROTEIN KINASE SD2-5"/>
    <property type="match status" value="1"/>
</dbReference>
<dbReference type="SUPFAM" id="SSF56112">
    <property type="entry name" value="Protein kinase-like (PK-like)"/>
    <property type="match status" value="1"/>
</dbReference>
<dbReference type="EMBL" id="BPVZ01000059">
    <property type="protein sequence ID" value="GKV22180.1"/>
    <property type="molecule type" value="Genomic_DNA"/>
</dbReference>
<evidence type="ECO:0000256" key="16">
    <source>
        <dbReference type="ARBA" id="ARBA00047899"/>
    </source>
</evidence>
<keyword evidence="7" id="KW-0430">Lectin</keyword>
<keyword evidence="24" id="KW-1185">Reference proteome</keyword>
<evidence type="ECO:0000256" key="13">
    <source>
        <dbReference type="ARBA" id="ARBA00023157"/>
    </source>
</evidence>
<evidence type="ECO:0000256" key="8">
    <source>
        <dbReference type="ARBA" id="ARBA00022741"/>
    </source>
</evidence>
<dbReference type="Gene3D" id="3.30.200.20">
    <property type="entry name" value="Phosphorylase Kinase, domain 1"/>
    <property type="match status" value="1"/>
</dbReference>
<evidence type="ECO:0000256" key="9">
    <source>
        <dbReference type="ARBA" id="ARBA00022777"/>
    </source>
</evidence>
<evidence type="ECO:0000256" key="14">
    <source>
        <dbReference type="ARBA" id="ARBA00023170"/>
    </source>
</evidence>
<dbReference type="FunFam" id="1.10.510.10:FF:000237">
    <property type="entry name" value="G-type lectin S-receptor-like serine/threonine-protein kinase"/>
    <property type="match status" value="1"/>
</dbReference>
<protein>
    <recommendedName>
        <fullName evidence="18">Receptor-like serine/threonine-protein kinase</fullName>
        <ecNumber evidence="18">2.7.11.1</ecNumber>
    </recommendedName>
</protein>
<dbReference type="SMART" id="SM00108">
    <property type="entry name" value="B_lectin"/>
    <property type="match status" value="1"/>
</dbReference>
<feature type="domain" description="Protein kinase" evidence="21">
    <location>
        <begin position="515"/>
        <end position="791"/>
    </location>
</feature>
<comment type="catalytic activity">
    <reaction evidence="17 18">
        <text>L-seryl-[protein] + ATP = O-phospho-L-seryl-[protein] + ADP + H(+)</text>
        <dbReference type="Rhea" id="RHEA:17989"/>
        <dbReference type="Rhea" id="RHEA-COMP:9863"/>
        <dbReference type="Rhea" id="RHEA-COMP:11604"/>
        <dbReference type="ChEBI" id="CHEBI:15378"/>
        <dbReference type="ChEBI" id="CHEBI:29999"/>
        <dbReference type="ChEBI" id="CHEBI:30616"/>
        <dbReference type="ChEBI" id="CHEBI:83421"/>
        <dbReference type="ChEBI" id="CHEBI:456216"/>
        <dbReference type="EC" id="2.7.11.1"/>
    </reaction>
</comment>
<feature type="transmembrane region" description="Helical" evidence="19">
    <location>
        <begin position="454"/>
        <end position="480"/>
    </location>
</feature>
<dbReference type="Gene3D" id="1.10.510.10">
    <property type="entry name" value="Transferase(Phosphotransferase) domain 1"/>
    <property type="match status" value="1"/>
</dbReference>
<dbReference type="FunFam" id="3.30.200.20:FF:000059">
    <property type="entry name" value="S-receptor-like serine/threonine-protein kinase"/>
    <property type="match status" value="1"/>
</dbReference>
<comment type="caution">
    <text evidence="23">The sequence shown here is derived from an EMBL/GenBank/DDBJ whole genome shotgun (WGS) entry which is preliminary data.</text>
</comment>
<evidence type="ECO:0000313" key="23">
    <source>
        <dbReference type="EMBL" id="GKV22180.1"/>
    </source>
</evidence>
<feature type="chain" id="PRO_5043797862" description="Receptor-like serine/threonine-protein kinase" evidence="20">
    <location>
        <begin position="24"/>
        <end position="804"/>
    </location>
</feature>
<dbReference type="FunFam" id="2.90.10.10:FF:000013">
    <property type="entry name" value="G-type lectin S-receptor-like serine/threonine-protein kinase LECRK1"/>
    <property type="match status" value="1"/>
</dbReference>